<dbReference type="Gene3D" id="3.40.190.80">
    <property type="match status" value="1"/>
</dbReference>
<organism evidence="4 5">
    <name type="scientific">Peteryoungia algae</name>
    <dbReference type="NCBI Taxonomy" id="2919917"/>
    <lineage>
        <taxon>Bacteria</taxon>
        <taxon>Pseudomonadati</taxon>
        <taxon>Pseudomonadota</taxon>
        <taxon>Alphaproteobacteria</taxon>
        <taxon>Hyphomicrobiales</taxon>
        <taxon>Rhizobiaceae</taxon>
        <taxon>Peteryoungia</taxon>
    </lineage>
</organism>
<dbReference type="RefSeq" id="WP_245135103.1">
    <property type="nucleotide sequence ID" value="NZ_CP128477.1"/>
</dbReference>
<dbReference type="Gene3D" id="3.30.540.10">
    <property type="entry name" value="Fructose-1,6-Bisphosphatase, subunit A, domain 1"/>
    <property type="match status" value="1"/>
</dbReference>
<comment type="similarity">
    <text evidence="1">Belongs to the inositol monophosphatase superfamily.</text>
</comment>
<geneLocation type="plasmid" evidence="4">
    <name>unnamed</name>
</geneLocation>
<evidence type="ECO:0000256" key="1">
    <source>
        <dbReference type="ARBA" id="ARBA00009759"/>
    </source>
</evidence>
<dbReference type="PRINTS" id="PR00377">
    <property type="entry name" value="IMPHPHTASES"/>
</dbReference>
<proteinExistence type="inferred from homology"/>
<dbReference type="Pfam" id="PF00459">
    <property type="entry name" value="Inositol_P"/>
    <property type="match status" value="1"/>
</dbReference>
<gene>
    <name evidence="4" type="ORF">MKJ03_04560</name>
</gene>
<dbReference type="PANTHER" id="PTHR20854:SF4">
    <property type="entry name" value="INOSITOL-1-MONOPHOSPHATASE-RELATED"/>
    <property type="match status" value="1"/>
</dbReference>
<dbReference type="CDD" id="cd01638">
    <property type="entry name" value="CysQ"/>
    <property type="match status" value="1"/>
</dbReference>
<comment type="caution">
    <text evidence="4">The sequence shown here is derived from an EMBL/GenBank/DDBJ whole genome shotgun (WGS) entry which is preliminary data.</text>
</comment>
<dbReference type="InterPro" id="IPR020550">
    <property type="entry name" value="Inositol_monophosphatase_CS"/>
</dbReference>
<dbReference type="EMBL" id="JALAYX010000001">
    <property type="protein sequence ID" value="MCJ8237587.1"/>
    <property type="molecule type" value="Genomic_DNA"/>
</dbReference>
<dbReference type="InterPro" id="IPR000760">
    <property type="entry name" value="Inositol_monophosphatase-like"/>
</dbReference>
<name>A0ABT0CWT3_9HYPH</name>
<evidence type="ECO:0000313" key="4">
    <source>
        <dbReference type="EMBL" id="MCJ8237587.1"/>
    </source>
</evidence>
<accession>A0ABT0CWT3</accession>
<keyword evidence="3" id="KW-0460">Magnesium</keyword>
<reference evidence="4 5" key="1">
    <citation type="submission" date="2022-03" db="EMBL/GenBank/DDBJ databases">
        <title>Rhizobium SSM4.3 sp. nov., isolated from Sediment (Gouqi Island).</title>
        <authorList>
            <person name="Chen G."/>
        </authorList>
    </citation>
    <scope>NUCLEOTIDE SEQUENCE [LARGE SCALE GENOMIC DNA]</scope>
    <source>
        <strain evidence="4 5">SSM4.3</strain>
        <plasmid evidence="4">unnamed</plasmid>
    </source>
</reference>
<dbReference type="PANTHER" id="PTHR20854">
    <property type="entry name" value="INOSITOL MONOPHOSPHATASE"/>
    <property type="match status" value="1"/>
</dbReference>
<keyword evidence="4" id="KW-0614">Plasmid</keyword>
<keyword evidence="2" id="KW-0479">Metal-binding</keyword>
<dbReference type="Proteomes" id="UP001522662">
    <property type="component" value="Unassembled WGS sequence"/>
</dbReference>
<evidence type="ECO:0000313" key="5">
    <source>
        <dbReference type="Proteomes" id="UP001522662"/>
    </source>
</evidence>
<keyword evidence="5" id="KW-1185">Reference proteome</keyword>
<dbReference type="SUPFAM" id="SSF56655">
    <property type="entry name" value="Carbohydrate phosphatase"/>
    <property type="match status" value="1"/>
</dbReference>
<evidence type="ECO:0000256" key="3">
    <source>
        <dbReference type="ARBA" id="ARBA00022842"/>
    </source>
</evidence>
<protein>
    <submittedName>
        <fullName evidence="4">3'(2'),5'-bisphosphate nucleotidase CysQ</fullName>
    </submittedName>
</protein>
<sequence>MPDSEEKRSDPAQPRFDWLADLALITDAAREAGKVALAYFGQSPEVWWKNEGRSPVSAADYAANRVLEEILRHARPHYGWLSEETDDDPARLSCDTLFVIDPIDGTRAFLAGKDTWCVSVAVVHKGKPVAGILVAPSLGEEFTAAIDEPARRNGQDIAVSTVGIEDSIKIASAQDMVATFSPILRPRIERVDHIPSLAYRLALVADGRIDATLVKKSSHDWDLAAADLILARAGGSITDLEGQSLVYNRQDVTHPVLCAASADILPALLKNISRIPRS</sequence>
<dbReference type="PROSITE" id="PS00630">
    <property type="entry name" value="IMP_2"/>
    <property type="match status" value="1"/>
</dbReference>
<evidence type="ECO:0000256" key="2">
    <source>
        <dbReference type="ARBA" id="ARBA00022723"/>
    </source>
</evidence>